<sequence length="100" mass="11167">MATDYDAPREKQEESETARQLSDLNAGRTAKQATLIDEDETDLAEGFVLPGGEVTQEELSVEIMPEQADEFTCASCFMVRHRSQLARQDGAQMFCTECED</sequence>
<evidence type="ECO:0000256" key="1">
    <source>
        <dbReference type="SAM" id="MobiDB-lite"/>
    </source>
</evidence>
<evidence type="ECO:0000313" key="3">
    <source>
        <dbReference type="Proteomes" id="UP000307000"/>
    </source>
</evidence>
<feature type="compositionally biased region" description="Basic and acidic residues" evidence="1">
    <location>
        <begin position="1"/>
        <end position="17"/>
    </location>
</feature>
<organism evidence="2 3">
    <name type="scientific">Glutamicibacter creatinolyticus</name>
    <dbReference type="NCBI Taxonomy" id="162496"/>
    <lineage>
        <taxon>Bacteria</taxon>
        <taxon>Bacillati</taxon>
        <taxon>Actinomycetota</taxon>
        <taxon>Actinomycetes</taxon>
        <taxon>Micrococcales</taxon>
        <taxon>Micrococcaceae</taxon>
        <taxon>Glutamicibacter</taxon>
    </lineage>
</organism>
<dbReference type="InterPro" id="IPR025242">
    <property type="entry name" value="DUF4193"/>
</dbReference>
<dbReference type="KEGG" id="gcr:GcLGCM259_1783"/>
<gene>
    <name evidence="2" type="ORF">GcLGCM259_1783</name>
</gene>
<reference evidence="2 3" key="1">
    <citation type="submission" date="2018-12" db="EMBL/GenBank/DDBJ databases">
        <title>Complete Genome Sequence of Glutamicibacter creatinolyticus strain LGCM259,isolated from an abscess of a 12-year-old mare in Italy.</title>
        <authorList>
            <person name="Santos R.G."/>
            <person name="Silva A.L."/>
            <person name="Seyffert N."/>
            <person name="Castro T.L.P."/>
            <person name="Attili A.R."/>
            <person name="Rifici C."/>
            <person name="Mazzullo G."/>
            <person name="Brenig B."/>
            <person name="Venanzi F."/>
            <person name="Azevedo V."/>
        </authorList>
    </citation>
    <scope>NUCLEOTIDE SEQUENCE [LARGE SCALE GENOMIC DNA]</scope>
    <source>
        <strain evidence="2 3">LGCM 259</strain>
    </source>
</reference>
<proteinExistence type="predicted"/>
<protein>
    <recommendedName>
        <fullName evidence="4">dUTPase</fullName>
    </recommendedName>
</protein>
<dbReference type="Proteomes" id="UP000307000">
    <property type="component" value="Chromosome"/>
</dbReference>
<dbReference type="Pfam" id="PF13834">
    <property type="entry name" value="DUF4193"/>
    <property type="match status" value="1"/>
</dbReference>
<dbReference type="AlphaFoldDB" id="A0A5B7WTT8"/>
<name>A0A5B7WTT8_9MICC</name>
<evidence type="ECO:0008006" key="4">
    <source>
        <dbReference type="Google" id="ProtNLM"/>
    </source>
</evidence>
<feature type="region of interest" description="Disordered" evidence="1">
    <location>
        <begin position="1"/>
        <end position="34"/>
    </location>
</feature>
<keyword evidence="3" id="KW-1185">Reference proteome</keyword>
<evidence type="ECO:0000313" key="2">
    <source>
        <dbReference type="EMBL" id="QCY47501.1"/>
    </source>
</evidence>
<dbReference type="RefSeq" id="WP_138926430.1">
    <property type="nucleotide sequence ID" value="NZ_CP034412.1"/>
</dbReference>
<dbReference type="EMBL" id="CP034412">
    <property type="protein sequence ID" value="QCY47501.1"/>
    <property type="molecule type" value="Genomic_DNA"/>
</dbReference>
<accession>A0A5B7WTT8</accession>